<evidence type="ECO:0000313" key="10">
    <source>
        <dbReference type="EMBL" id="SGZ00086.1"/>
    </source>
</evidence>
<dbReference type="STRING" id="796604.A0A2X0MGK0"/>
<evidence type="ECO:0000259" key="8">
    <source>
        <dbReference type="PROSITE" id="PS50030"/>
    </source>
</evidence>
<dbReference type="Pfam" id="PF00627">
    <property type="entry name" value="UBA"/>
    <property type="match status" value="2"/>
</dbReference>
<dbReference type="PANTHER" id="PTHR10621:SF0">
    <property type="entry name" value="UV EXCISION REPAIR PROTEIN RAD23"/>
    <property type="match status" value="1"/>
</dbReference>
<dbReference type="InterPro" id="IPR015940">
    <property type="entry name" value="UBA"/>
</dbReference>
<dbReference type="InterPro" id="IPR015360">
    <property type="entry name" value="XPC-bd"/>
</dbReference>
<dbReference type="SMART" id="SM00727">
    <property type="entry name" value="STI1"/>
    <property type="match status" value="1"/>
</dbReference>
<dbReference type="SUPFAM" id="SSF46934">
    <property type="entry name" value="UBA-like"/>
    <property type="match status" value="2"/>
</dbReference>
<dbReference type="NCBIfam" id="TIGR00601">
    <property type="entry name" value="rad23"/>
    <property type="match status" value="1"/>
</dbReference>
<dbReference type="GO" id="GO:0005654">
    <property type="term" value="C:nucleoplasm"/>
    <property type="evidence" value="ECO:0007669"/>
    <property type="project" value="TreeGrafter"/>
</dbReference>
<feature type="domain" description="UBA" evidence="8">
    <location>
        <begin position="266"/>
        <end position="306"/>
    </location>
</feature>
<dbReference type="InterPro" id="IPR009060">
    <property type="entry name" value="UBA-like_sf"/>
</dbReference>
<evidence type="ECO:0000256" key="1">
    <source>
        <dbReference type="ARBA" id="ARBA00004123"/>
    </source>
</evidence>
<keyword evidence="7" id="KW-1133">Transmembrane helix</keyword>
<dbReference type="Gene3D" id="1.10.8.10">
    <property type="entry name" value="DNA helicase RuvA subunit, C-terminal domain"/>
    <property type="match status" value="2"/>
</dbReference>
<dbReference type="PROSITE" id="PS50053">
    <property type="entry name" value="UBIQUITIN_2"/>
    <property type="match status" value="1"/>
</dbReference>
<dbReference type="InterPro" id="IPR036353">
    <property type="entry name" value="XPC-bd_sf"/>
</dbReference>
<sequence length="512" mass="53105">MAPPARTPQQITLGDILRAQWNDPESYKANFGIGVAVATFASAIVVLSQLGDLLALTSLLLLCKPVPPPRPDQTACASTHHRPIPVSITFKTLQQKQFKIEAQPTDTRAHSLYLPGSPQVLDLKIKIQAEQGFEVASQKIIFSGKILADDKTVADANFKEKDASSTHTQFCVVMVSKPKAAPAPAAAPSTSAASAVPATPAQASAPAVVPNAPAPAPAVPNSAVPETPSASTNSTVLDTVETPAVAGASTGEEASSSSDTSFLMGSALQSSINEMVSMGFPRDQVMKALKASFNNPHRAVEYLMTGIPESSEPAPGPAAAAAAGAPGTPSRAGGNAAPLASTPAPAAAAAPAAAPNAPPATTGAARSGAAGSSELAQLAQQPIFGQLRSLVQQNPALLQPFLQQLGASNPELLSIIDRNQAEFVRFLQEGQEGGAAGGEGLEGLLDQFGDDEEGEDRNEHYIQVTEEENQAIDRLTAMGFNREVVIQAYLACDRNEELAANYLLEHGFDDME</sequence>
<feature type="compositionally biased region" description="Low complexity" evidence="6">
    <location>
        <begin position="317"/>
        <end position="368"/>
    </location>
</feature>
<dbReference type="PANTHER" id="PTHR10621">
    <property type="entry name" value="UV EXCISION REPAIR PROTEIN RAD23"/>
    <property type="match status" value="1"/>
</dbReference>
<evidence type="ECO:0000256" key="2">
    <source>
        <dbReference type="ARBA" id="ARBA00022737"/>
    </source>
</evidence>
<dbReference type="GO" id="GO:0003684">
    <property type="term" value="F:damaged DNA binding"/>
    <property type="evidence" value="ECO:0007669"/>
    <property type="project" value="InterPro"/>
</dbReference>
<keyword evidence="5" id="KW-0539">Nucleus</keyword>
<dbReference type="SUPFAM" id="SSF54236">
    <property type="entry name" value="Ubiquitin-like"/>
    <property type="match status" value="1"/>
</dbReference>
<accession>A0A2X0MGK0</accession>
<keyword evidence="7" id="KW-0472">Membrane</keyword>
<evidence type="ECO:0000313" key="11">
    <source>
        <dbReference type="Proteomes" id="UP000249464"/>
    </source>
</evidence>
<evidence type="ECO:0000256" key="7">
    <source>
        <dbReference type="SAM" id="Phobius"/>
    </source>
</evidence>
<dbReference type="FunFam" id="1.10.8.10:FF:000002">
    <property type="entry name" value="UV excision repair protein RAD23 homolog"/>
    <property type="match status" value="1"/>
</dbReference>
<organism evidence="10 11">
    <name type="scientific">Microbotryum silenes-dioicae</name>
    <dbReference type="NCBI Taxonomy" id="796604"/>
    <lineage>
        <taxon>Eukaryota</taxon>
        <taxon>Fungi</taxon>
        <taxon>Dikarya</taxon>
        <taxon>Basidiomycota</taxon>
        <taxon>Pucciniomycotina</taxon>
        <taxon>Microbotryomycetes</taxon>
        <taxon>Microbotryales</taxon>
        <taxon>Microbotryaceae</taxon>
        <taxon>Microbotryum</taxon>
    </lineage>
</organism>
<dbReference type="CDD" id="cd01805">
    <property type="entry name" value="Ubl_Rad23"/>
    <property type="match status" value="1"/>
</dbReference>
<dbReference type="FunFam" id="1.10.8.10:FF:000003">
    <property type="entry name" value="UV excision repair protein RAD23 homolog"/>
    <property type="match status" value="1"/>
</dbReference>
<dbReference type="Gene3D" id="3.10.20.90">
    <property type="entry name" value="Phosphatidylinositol 3-kinase Catalytic Subunit, Chain A, domain 1"/>
    <property type="match status" value="1"/>
</dbReference>
<dbReference type="InterPro" id="IPR004806">
    <property type="entry name" value="Rad23"/>
</dbReference>
<evidence type="ECO:0000259" key="9">
    <source>
        <dbReference type="PROSITE" id="PS50053"/>
    </source>
</evidence>
<reference evidence="10 11" key="1">
    <citation type="submission" date="2016-11" db="EMBL/GenBank/DDBJ databases">
        <authorList>
            <person name="Jaros S."/>
            <person name="Januszkiewicz K."/>
            <person name="Wedrychowicz H."/>
        </authorList>
    </citation>
    <scope>NUCLEOTIDE SEQUENCE [LARGE SCALE GENOMIC DNA]</scope>
</reference>
<dbReference type="PROSITE" id="PS50030">
    <property type="entry name" value="UBA"/>
    <property type="match status" value="2"/>
</dbReference>
<dbReference type="InterPro" id="IPR000626">
    <property type="entry name" value="Ubiquitin-like_dom"/>
</dbReference>
<keyword evidence="7" id="KW-0812">Transmembrane</keyword>
<dbReference type="Proteomes" id="UP000249464">
    <property type="component" value="Unassembled WGS sequence"/>
</dbReference>
<comment type="subcellular location">
    <subcellularLocation>
        <location evidence="1">Nucleus</location>
    </subcellularLocation>
</comment>
<dbReference type="GO" id="GO:0031593">
    <property type="term" value="F:polyubiquitin modification-dependent protein binding"/>
    <property type="evidence" value="ECO:0007669"/>
    <property type="project" value="TreeGrafter"/>
</dbReference>
<proteinExistence type="predicted"/>
<gene>
    <name evidence="10" type="primary">BQ5605_C034g11324</name>
    <name evidence="10" type="ORF">BQ5605_C034G11324</name>
</gene>
<evidence type="ECO:0000256" key="6">
    <source>
        <dbReference type="SAM" id="MobiDB-lite"/>
    </source>
</evidence>
<dbReference type="AlphaFoldDB" id="A0A2X0MGK0"/>
<dbReference type="InterPro" id="IPR029071">
    <property type="entry name" value="Ubiquitin-like_domsf"/>
</dbReference>
<dbReference type="SMART" id="SM00213">
    <property type="entry name" value="UBQ"/>
    <property type="match status" value="1"/>
</dbReference>
<feature type="domain" description="UBA" evidence="8">
    <location>
        <begin position="465"/>
        <end position="506"/>
    </location>
</feature>
<dbReference type="SUPFAM" id="SSF101238">
    <property type="entry name" value="XPC-binding domain"/>
    <property type="match status" value="1"/>
</dbReference>
<dbReference type="EMBL" id="FQNC01000065">
    <property type="protein sequence ID" value="SGZ00086.1"/>
    <property type="molecule type" value="Genomic_DNA"/>
</dbReference>
<dbReference type="SMART" id="SM00165">
    <property type="entry name" value="UBA"/>
    <property type="match status" value="2"/>
</dbReference>
<keyword evidence="2" id="KW-0677">Repeat</keyword>
<name>A0A2X0MGK0_9BASI</name>
<protein>
    <submittedName>
        <fullName evidence="10">BQ5605_C034g11324 protein</fullName>
    </submittedName>
</protein>
<dbReference type="Pfam" id="PF09280">
    <property type="entry name" value="XPC-binding"/>
    <property type="match status" value="1"/>
</dbReference>
<evidence type="ECO:0000256" key="4">
    <source>
        <dbReference type="ARBA" id="ARBA00023204"/>
    </source>
</evidence>
<dbReference type="Pfam" id="PF00240">
    <property type="entry name" value="ubiquitin"/>
    <property type="match status" value="1"/>
</dbReference>
<feature type="region of interest" description="Disordered" evidence="6">
    <location>
        <begin position="215"/>
        <end position="238"/>
    </location>
</feature>
<evidence type="ECO:0000256" key="3">
    <source>
        <dbReference type="ARBA" id="ARBA00022763"/>
    </source>
</evidence>
<feature type="domain" description="Ubiquitin-like" evidence="9">
    <location>
        <begin position="86"/>
        <end position="162"/>
    </location>
</feature>
<evidence type="ECO:0000256" key="5">
    <source>
        <dbReference type="ARBA" id="ARBA00023242"/>
    </source>
</evidence>
<dbReference type="InterPro" id="IPR006636">
    <property type="entry name" value="STI1_HS-bd"/>
</dbReference>
<keyword evidence="4" id="KW-0234">DNA repair</keyword>
<dbReference type="PRINTS" id="PR01839">
    <property type="entry name" value="RAD23PROTEIN"/>
</dbReference>
<keyword evidence="11" id="KW-1185">Reference proteome</keyword>
<dbReference type="GO" id="GO:0043161">
    <property type="term" value="P:proteasome-mediated ubiquitin-dependent protein catabolic process"/>
    <property type="evidence" value="ECO:0007669"/>
    <property type="project" value="InterPro"/>
</dbReference>
<dbReference type="Gene3D" id="1.10.10.540">
    <property type="entry name" value="XPC-binding domain"/>
    <property type="match status" value="1"/>
</dbReference>
<feature type="region of interest" description="Disordered" evidence="6">
    <location>
        <begin position="308"/>
        <end position="368"/>
    </location>
</feature>
<dbReference type="GO" id="GO:0005829">
    <property type="term" value="C:cytosol"/>
    <property type="evidence" value="ECO:0007669"/>
    <property type="project" value="TreeGrafter"/>
</dbReference>
<dbReference type="GO" id="GO:0070628">
    <property type="term" value="F:proteasome binding"/>
    <property type="evidence" value="ECO:0007669"/>
    <property type="project" value="TreeGrafter"/>
</dbReference>
<dbReference type="GO" id="GO:0043130">
    <property type="term" value="F:ubiquitin binding"/>
    <property type="evidence" value="ECO:0007669"/>
    <property type="project" value="TreeGrafter"/>
</dbReference>
<dbReference type="CDD" id="cd14280">
    <property type="entry name" value="UBA1_Rad23_like"/>
    <property type="match status" value="1"/>
</dbReference>
<feature type="transmembrane region" description="Helical" evidence="7">
    <location>
        <begin position="31"/>
        <end position="62"/>
    </location>
</feature>
<dbReference type="GO" id="GO:0006289">
    <property type="term" value="P:nucleotide-excision repair"/>
    <property type="evidence" value="ECO:0007669"/>
    <property type="project" value="InterPro"/>
</dbReference>
<feature type="compositionally biased region" description="Polar residues" evidence="6">
    <location>
        <begin position="228"/>
        <end position="237"/>
    </location>
</feature>
<keyword evidence="3" id="KW-0227">DNA damage</keyword>